<dbReference type="InterPro" id="IPR058240">
    <property type="entry name" value="rSAM_sf"/>
</dbReference>
<keyword evidence="1" id="KW-0004">4Fe-4S</keyword>
<evidence type="ECO:0000256" key="4">
    <source>
        <dbReference type="ARBA" id="ARBA00023004"/>
    </source>
</evidence>
<gene>
    <name evidence="8" type="ORF">PLXY2_LOCUS12997</name>
</gene>
<dbReference type="GO" id="GO:0046872">
    <property type="term" value="F:metal ion binding"/>
    <property type="evidence" value="ECO:0007669"/>
    <property type="project" value="UniProtKB-KW"/>
</dbReference>
<comment type="caution">
    <text evidence="8">The sequence shown here is derived from an EMBL/GenBank/DDBJ whole genome shotgun (WGS) entry which is preliminary data.</text>
</comment>
<evidence type="ECO:0000256" key="5">
    <source>
        <dbReference type="ARBA" id="ARBA00023014"/>
    </source>
</evidence>
<dbReference type="Proteomes" id="UP000653454">
    <property type="component" value="Unassembled WGS sequence"/>
</dbReference>
<dbReference type="InterPro" id="IPR013848">
    <property type="entry name" value="Methylthiotransferase_N"/>
</dbReference>
<evidence type="ECO:0000259" key="6">
    <source>
        <dbReference type="PROSITE" id="PS51449"/>
    </source>
</evidence>
<dbReference type="InterPro" id="IPR023404">
    <property type="entry name" value="rSAM_horseshoe"/>
</dbReference>
<organism evidence="8 9">
    <name type="scientific">Plutella xylostella</name>
    <name type="common">Diamondback moth</name>
    <name type="synonym">Plutella maculipennis</name>
    <dbReference type="NCBI Taxonomy" id="51655"/>
    <lineage>
        <taxon>Eukaryota</taxon>
        <taxon>Metazoa</taxon>
        <taxon>Ecdysozoa</taxon>
        <taxon>Arthropoda</taxon>
        <taxon>Hexapoda</taxon>
        <taxon>Insecta</taxon>
        <taxon>Pterygota</taxon>
        <taxon>Neoptera</taxon>
        <taxon>Endopterygota</taxon>
        <taxon>Lepidoptera</taxon>
        <taxon>Glossata</taxon>
        <taxon>Ditrysia</taxon>
        <taxon>Yponomeutoidea</taxon>
        <taxon>Plutellidae</taxon>
        <taxon>Plutella</taxon>
    </lineage>
</organism>
<keyword evidence="2" id="KW-0949">S-adenosyl-L-methionine</keyword>
<dbReference type="Gene3D" id="3.80.30.20">
    <property type="entry name" value="tm_1862 like domain"/>
    <property type="match status" value="1"/>
</dbReference>
<keyword evidence="4" id="KW-0408">Iron</keyword>
<evidence type="ECO:0000313" key="8">
    <source>
        <dbReference type="EMBL" id="CAG9134760.1"/>
    </source>
</evidence>
<dbReference type="PROSITE" id="PS51449">
    <property type="entry name" value="MTTASE_N"/>
    <property type="match status" value="1"/>
</dbReference>
<dbReference type="EMBL" id="CAJHNJ030000085">
    <property type="protein sequence ID" value="CAG9134760.1"/>
    <property type="molecule type" value="Genomic_DNA"/>
</dbReference>
<evidence type="ECO:0000256" key="3">
    <source>
        <dbReference type="ARBA" id="ARBA00022723"/>
    </source>
</evidence>
<dbReference type="Pfam" id="PF00919">
    <property type="entry name" value="UPF0004"/>
    <property type="match status" value="1"/>
</dbReference>
<sequence length="499" mass="56164">MLFIPRSSRLLRVFSNYASVRCRCSSTATRLDTLKKKVEKGPDLKEFITGTTSPTTLDPLDIPYLPSSVKTVRKQKVYFDVYGCQMNLSDTDIVWSILKNEGFEKTEIEEEADVFLVMTCAIREGAESKIWHRLDHLRGFKRRRANSKHKDRQVKIGLLGCMAERLKEKLIEKEKSVDVVAGPDSYRDLPRLLAVTESGQTAVNVLLSLDETYADVVPVRLNQDSVTAFISIMRGCDNMCTYCIVPFTRRARALPARGLHRGRIKEPTRIAKGFTTVYKNKQGGLRFADLLEKVSAVDPEMRIRFTAAHPKDFPDEVLQVIASRPNISKLLHLPAQSGSSAVLLRMRRGYSREAYLELVGRVREAVPGEYTIIKIQSTLSLLEPQDSLDRTLGILGYHISRALGPEHGPSSQPVTAVSSTSTCHVRDFVKDTSRTPAKTSRAAFYVIFRRISGRELWAARSTSWRNNPEDISKVIFIHLGSLGHLRSHHTAAYIYKVAA</sequence>
<keyword evidence="9" id="KW-1185">Reference proteome</keyword>
<keyword evidence="3" id="KW-0479">Metal-binding</keyword>
<protein>
    <submittedName>
        <fullName evidence="8">(diamondback moth) hypothetical protein</fullName>
    </submittedName>
</protein>
<dbReference type="PANTHER" id="PTHR43020">
    <property type="entry name" value="CDK5 REGULATORY SUBUNIT-ASSOCIATED PROTEIN 1"/>
    <property type="match status" value="1"/>
</dbReference>
<keyword evidence="5" id="KW-0411">Iron-sulfur</keyword>
<dbReference type="InterPro" id="IPR038135">
    <property type="entry name" value="Methylthiotransferase_N_sf"/>
</dbReference>
<dbReference type="AlphaFoldDB" id="A0A8S4G2U1"/>
<dbReference type="InterPro" id="IPR007197">
    <property type="entry name" value="rSAM"/>
</dbReference>
<feature type="domain" description="Radical SAM core" evidence="7">
    <location>
        <begin position="222"/>
        <end position="454"/>
    </location>
</feature>
<dbReference type="GO" id="GO:0005739">
    <property type="term" value="C:mitochondrion"/>
    <property type="evidence" value="ECO:0007669"/>
    <property type="project" value="TreeGrafter"/>
</dbReference>
<reference evidence="8" key="1">
    <citation type="submission" date="2020-11" db="EMBL/GenBank/DDBJ databases">
        <authorList>
            <person name="Whiteford S."/>
        </authorList>
    </citation>
    <scope>NUCLEOTIDE SEQUENCE</scope>
</reference>
<feature type="domain" description="MTTase N-terminal" evidence="6">
    <location>
        <begin position="75"/>
        <end position="198"/>
    </location>
</feature>
<name>A0A8S4G2U1_PLUXY</name>
<proteinExistence type="predicted"/>
<dbReference type="SMART" id="SM00729">
    <property type="entry name" value="Elp3"/>
    <property type="match status" value="1"/>
</dbReference>
<dbReference type="FunFam" id="3.40.50.12160:FF:000003">
    <property type="entry name" value="CDK5 regulatory subunit-associated protein 1"/>
    <property type="match status" value="1"/>
</dbReference>
<dbReference type="Pfam" id="PF04055">
    <property type="entry name" value="Radical_SAM"/>
    <property type="match status" value="1"/>
</dbReference>
<dbReference type="Gene3D" id="3.40.50.12160">
    <property type="entry name" value="Methylthiotransferase, N-terminal domain"/>
    <property type="match status" value="1"/>
</dbReference>
<dbReference type="SFLD" id="SFLDS00029">
    <property type="entry name" value="Radical_SAM"/>
    <property type="match status" value="1"/>
</dbReference>
<dbReference type="GO" id="GO:0005829">
    <property type="term" value="C:cytosol"/>
    <property type="evidence" value="ECO:0007669"/>
    <property type="project" value="TreeGrafter"/>
</dbReference>
<evidence type="ECO:0000259" key="7">
    <source>
        <dbReference type="PROSITE" id="PS51918"/>
    </source>
</evidence>
<dbReference type="GO" id="GO:0035597">
    <property type="term" value="F:tRNA-2-methylthio-N(6)-dimethylallyladenosine(37) synthase activity"/>
    <property type="evidence" value="ECO:0007669"/>
    <property type="project" value="TreeGrafter"/>
</dbReference>
<evidence type="ECO:0000256" key="1">
    <source>
        <dbReference type="ARBA" id="ARBA00022485"/>
    </source>
</evidence>
<dbReference type="GO" id="GO:0051539">
    <property type="term" value="F:4 iron, 4 sulfur cluster binding"/>
    <property type="evidence" value="ECO:0007669"/>
    <property type="project" value="UniProtKB-KW"/>
</dbReference>
<dbReference type="InterPro" id="IPR006638">
    <property type="entry name" value="Elp3/MiaA/NifB-like_rSAM"/>
</dbReference>
<dbReference type="PANTHER" id="PTHR43020:SF2">
    <property type="entry name" value="MITOCHONDRIAL TRNA METHYLTHIOTRANSFERASE CDK5RAP1"/>
    <property type="match status" value="1"/>
</dbReference>
<dbReference type="SUPFAM" id="SSF102114">
    <property type="entry name" value="Radical SAM enzymes"/>
    <property type="match status" value="1"/>
</dbReference>
<evidence type="ECO:0000313" key="9">
    <source>
        <dbReference type="Proteomes" id="UP000653454"/>
    </source>
</evidence>
<accession>A0A8S4G2U1</accession>
<evidence type="ECO:0000256" key="2">
    <source>
        <dbReference type="ARBA" id="ARBA00022691"/>
    </source>
</evidence>
<dbReference type="PROSITE" id="PS51918">
    <property type="entry name" value="RADICAL_SAM"/>
    <property type="match status" value="1"/>
</dbReference>